<evidence type="ECO:0000313" key="4">
    <source>
        <dbReference type="Proteomes" id="UP000041254"/>
    </source>
</evidence>
<dbReference type="AlphaFoldDB" id="A0A0G4G692"/>
<keyword evidence="4" id="KW-1185">Reference proteome</keyword>
<feature type="domain" description="Peptidase S74" evidence="2">
    <location>
        <begin position="1"/>
        <end position="72"/>
    </location>
</feature>
<reference evidence="3 4" key="1">
    <citation type="submission" date="2014-11" db="EMBL/GenBank/DDBJ databases">
        <authorList>
            <person name="Zhu J."/>
            <person name="Qi W."/>
            <person name="Song R."/>
        </authorList>
    </citation>
    <scope>NUCLEOTIDE SEQUENCE [LARGE SCALE GENOMIC DNA]</scope>
</reference>
<protein>
    <recommendedName>
        <fullName evidence="2">Peptidase S74 domain-containing protein</fullName>
    </recommendedName>
</protein>
<sequence>MVYAVQTQEGIKGSNRVHFGLIAQDVATLLPEVVSKEPRTGTLRIRYMDLISILLESAKRLNRRLRVMERQVSSLHSPVTAQYANTTTTPRPPDGPIDTALSVVSREQQYI</sequence>
<evidence type="ECO:0000313" key="3">
    <source>
        <dbReference type="EMBL" id="CEM24041.1"/>
    </source>
</evidence>
<feature type="compositionally biased region" description="Polar residues" evidence="1">
    <location>
        <begin position="78"/>
        <end position="89"/>
    </location>
</feature>
<dbReference type="Pfam" id="PF13884">
    <property type="entry name" value="Peptidase_S74"/>
    <property type="match status" value="1"/>
</dbReference>
<dbReference type="InParanoid" id="A0A0G4G692"/>
<dbReference type="Proteomes" id="UP000041254">
    <property type="component" value="Unassembled WGS sequence"/>
</dbReference>
<proteinExistence type="predicted"/>
<gene>
    <name evidence="3" type="ORF">Vbra_288</name>
</gene>
<evidence type="ECO:0000256" key="1">
    <source>
        <dbReference type="SAM" id="MobiDB-lite"/>
    </source>
</evidence>
<dbReference type="InterPro" id="IPR030392">
    <property type="entry name" value="S74_ICA"/>
</dbReference>
<accession>A0A0G4G692</accession>
<name>A0A0G4G692_VITBC</name>
<dbReference type="PROSITE" id="PS51688">
    <property type="entry name" value="ICA"/>
    <property type="match status" value="1"/>
</dbReference>
<feature type="region of interest" description="Disordered" evidence="1">
    <location>
        <begin position="78"/>
        <end position="111"/>
    </location>
</feature>
<organism evidence="3 4">
    <name type="scientific">Vitrella brassicaformis (strain CCMP3155)</name>
    <dbReference type="NCBI Taxonomy" id="1169540"/>
    <lineage>
        <taxon>Eukaryota</taxon>
        <taxon>Sar</taxon>
        <taxon>Alveolata</taxon>
        <taxon>Colpodellida</taxon>
        <taxon>Vitrellaceae</taxon>
        <taxon>Vitrella</taxon>
    </lineage>
</organism>
<dbReference type="EMBL" id="CDMY01000577">
    <property type="protein sequence ID" value="CEM24041.1"/>
    <property type="molecule type" value="Genomic_DNA"/>
</dbReference>
<dbReference type="VEuPathDB" id="CryptoDB:Vbra_288"/>
<evidence type="ECO:0000259" key="2">
    <source>
        <dbReference type="PROSITE" id="PS51688"/>
    </source>
</evidence>